<feature type="region of interest" description="Disordered" evidence="1">
    <location>
        <begin position="17"/>
        <end position="39"/>
    </location>
</feature>
<reference evidence="2" key="1">
    <citation type="submission" date="2014-12" db="EMBL/GenBank/DDBJ databases">
        <title>Insight into the proteome of Arion vulgaris.</title>
        <authorList>
            <person name="Aradska J."/>
            <person name="Bulat T."/>
            <person name="Smidak R."/>
            <person name="Sarate P."/>
            <person name="Gangsoo J."/>
            <person name="Sialana F."/>
            <person name="Bilban M."/>
            <person name="Lubec G."/>
        </authorList>
    </citation>
    <scope>NUCLEOTIDE SEQUENCE</scope>
    <source>
        <tissue evidence="2">Skin</tissue>
    </source>
</reference>
<feature type="non-terminal residue" evidence="2">
    <location>
        <position position="74"/>
    </location>
</feature>
<name>A0A0B7C5C0_9EUPU</name>
<accession>A0A0B7C5C0</accession>
<organism evidence="2">
    <name type="scientific">Arion vulgaris</name>
    <dbReference type="NCBI Taxonomy" id="1028688"/>
    <lineage>
        <taxon>Eukaryota</taxon>
        <taxon>Metazoa</taxon>
        <taxon>Spiralia</taxon>
        <taxon>Lophotrochozoa</taxon>
        <taxon>Mollusca</taxon>
        <taxon>Gastropoda</taxon>
        <taxon>Heterobranchia</taxon>
        <taxon>Euthyneura</taxon>
        <taxon>Panpulmonata</taxon>
        <taxon>Eupulmonata</taxon>
        <taxon>Stylommatophora</taxon>
        <taxon>Helicina</taxon>
        <taxon>Arionoidea</taxon>
        <taxon>Arionidae</taxon>
        <taxon>Arion</taxon>
    </lineage>
</organism>
<evidence type="ECO:0000313" key="2">
    <source>
        <dbReference type="EMBL" id="CEL00383.1"/>
    </source>
</evidence>
<gene>
    <name evidence="2" type="primary">ORF223569</name>
</gene>
<evidence type="ECO:0000256" key="1">
    <source>
        <dbReference type="SAM" id="MobiDB-lite"/>
    </source>
</evidence>
<feature type="compositionally biased region" description="Polar residues" evidence="1">
    <location>
        <begin position="29"/>
        <end position="39"/>
    </location>
</feature>
<proteinExistence type="predicted"/>
<feature type="non-terminal residue" evidence="2">
    <location>
        <position position="1"/>
    </location>
</feature>
<protein>
    <submittedName>
        <fullName evidence="2">Uncharacterized protein</fullName>
    </submittedName>
</protein>
<dbReference type="EMBL" id="HACG01053512">
    <property type="protein sequence ID" value="CEL00383.1"/>
    <property type="molecule type" value="Transcribed_RNA"/>
</dbReference>
<sequence length="74" mass="8288">QVRKRARTQMCLTSVRRSMGCGKSHHNSPGHSETDLTNNSCSNRIISLNKDTSKIGQKKKLDDVNDKNCIDNES</sequence>
<dbReference type="AlphaFoldDB" id="A0A0B7C5C0"/>